<name>A0A0D2K2E0_9CHLO</name>
<dbReference type="Gene3D" id="2.102.10.10">
    <property type="entry name" value="Rieske [2Fe-2S] iron-sulphur domain"/>
    <property type="match status" value="1"/>
</dbReference>
<dbReference type="InterPro" id="IPR006076">
    <property type="entry name" value="FAD-dep_OxRdtase"/>
</dbReference>
<dbReference type="KEGG" id="mng:MNEG_3255"/>
<dbReference type="InterPro" id="IPR036922">
    <property type="entry name" value="Rieske_2Fe-2S_sf"/>
</dbReference>
<dbReference type="InterPro" id="IPR017941">
    <property type="entry name" value="Rieske_2Fe-2S"/>
</dbReference>
<dbReference type="PANTHER" id="PTHR13847">
    <property type="entry name" value="SARCOSINE DEHYDROGENASE-RELATED"/>
    <property type="match status" value="1"/>
</dbReference>
<evidence type="ECO:0000313" key="7">
    <source>
        <dbReference type="EMBL" id="KIZ04708.1"/>
    </source>
</evidence>
<dbReference type="AlphaFoldDB" id="A0A0D2K2E0"/>
<organism evidence="7 8">
    <name type="scientific">Monoraphidium neglectum</name>
    <dbReference type="NCBI Taxonomy" id="145388"/>
    <lineage>
        <taxon>Eukaryota</taxon>
        <taxon>Viridiplantae</taxon>
        <taxon>Chlorophyta</taxon>
        <taxon>core chlorophytes</taxon>
        <taxon>Chlorophyceae</taxon>
        <taxon>CS clade</taxon>
        <taxon>Sphaeropleales</taxon>
        <taxon>Selenastraceae</taxon>
        <taxon>Monoraphidium</taxon>
    </lineage>
</organism>
<dbReference type="EMBL" id="KK100619">
    <property type="protein sequence ID" value="KIZ04708.1"/>
    <property type="molecule type" value="Genomic_DNA"/>
</dbReference>
<evidence type="ECO:0000256" key="3">
    <source>
        <dbReference type="ARBA" id="ARBA00023004"/>
    </source>
</evidence>
<evidence type="ECO:0000313" key="8">
    <source>
        <dbReference type="Proteomes" id="UP000054498"/>
    </source>
</evidence>
<evidence type="ECO:0000259" key="6">
    <source>
        <dbReference type="PROSITE" id="PS51296"/>
    </source>
</evidence>
<keyword evidence="2" id="KW-0479">Metal-binding</keyword>
<protein>
    <submittedName>
        <fullName evidence="7">FAD dependent oxidoreductase</fullName>
    </submittedName>
</protein>
<sequence>MASPAVKPAVVPAALSEHAIADVCVVGGGLSGLSTALMCAKAGLSVVLLESRAVGAGMSGRSSGAAPAWDPHGFATIQGRHGRGVSRSVARARGAGLDWVTKTVRKEKINCGFKEVPAYLLGGNVDKELEACREVGLDGSTSHEAPAGNSAGAAKGLKLNRLPGGAAELDPVRFARGLAEALERHGGRIYEGTRVKSGPFTISGKVVTLAANSVDGPIVRASKGVVLATHSPINRSLAVHSRQSPWRTYNITFELPKGASGVPDALLYSLDGHHARVVDSGAGRRLLLVGGGDSDHVVGQMRERYGNKPPFDTLEAWARTTFPSAGRVVQRWSSVVFRPADIMGLFGVNPLDVGSPKTRLITGTSGDAVVGAAMGAMAVAGDILGEAPEWARVFEPSRLSSLGNLGSLGDLGTEVGLNVRGYARVLTPTCWRDVVGLVAPGSAERAIKPGDGQVVQEGLRKVALYRDEQGTLHRHSALCPHQHVLVQWNPVDKTFDCPGHGSVFDPCGRCVSGPSSRDLEDLGWRREDEGRGEGGGNLVK</sequence>
<dbReference type="Gene3D" id="3.30.9.10">
    <property type="entry name" value="D-Amino Acid Oxidase, subunit A, domain 2"/>
    <property type="match status" value="1"/>
</dbReference>
<evidence type="ECO:0000256" key="1">
    <source>
        <dbReference type="ARBA" id="ARBA00022714"/>
    </source>
</evidence>
<reference evidence="7 8" key="1">
    <citation type="journal article" date="2013" name="BMC Genomics">
        <title>Reconstruction of the lipid metabolism for the microalga Monoraphidium neglectum from its genome sequence reveals characteristics suitable for biofuel production.</title>
        <authorList>
            <person name="Bogen C."/>
            <person name="Al-Dilaimi A."/>
            <person name="Albersmeier A."/>
            <person name="Wichmann J."/>
            <person name="Grundmann M."/>
            <person name="Rupp O."/>
            <person name="Lauersen K.J."/>
            <person name="Blifernez-Klassen O."/>
            <person name="Kalinowski J."/>
            <person name="Goesmann A."/>
            <person name="Mussgnug J.H."/>
            <person name="Kruse O."/>
        </authorList>
    </citation>
    <scope>NUCLEOTIDE SEQUENCE [LARGE SCALE GENOMIC DNA]</scope>
    <source>
        <strain evidence="7 8">SAG 48.87</strain>
    </source>
</reference>
<dbReference type="Gene3D" id="3.50.50.60">
    <property type="entry name" value="FAD/NAD(P)-binding domain"/>
    <property type="match status" value="1"/>
</dbReference>
<dbReference type="Pfam" id="PF00355">
    <property type="entry name" value="Rieske"/>
    <property type="match status" value="1"/>
</dbReference>
<feature type="region of interest" description="Disordered" evidence="5">
    <location>
        <begin position="514"/>
        <end position="540"/>
    </location>
</feature>
<dbReference type="PANTHER" id="PTHR13847:SF281">
    <property type="entry name" value="FAD DEPENDENT OXIDOREDUCTASE DOMAIN-CONTAINING PROTEIN"/>
    <property type="match status" value="1"/>
</dbReference>
<dbReference type="GO" id="GO:0005737">
    <property type="term" value="C:cytoplasm"/>
    <property type="evidence" value="ECO:0007669"/>
    <property type="project" value="TreeGrafter"/>
</dbReference>
<gene>
    <name evidence="7" type="ORF">MNEG_3255</name>
</gene>
<evidence type="ECO:0000256" key="4">
    <source>
        <dbReference type="ARBA" id="ARBA00023014"/>
    </source>
</evidence>
<feature type="domain" description="Rieske" evidence="6">
    <location>
        <begin position="439"/>
        <end position="520"/>
    </location>
</feature>
<feature type="compositionally biased region" description="Basic and acidic residues" evidence="5">
    <location>
        <begin position="517"/>
        <end position="532"/>
    </location>
</feature>
<proteinExistence type="predicted"/>
<dbReference type="GeneID" id="25736133"/>
<dbReference type="Pfam" id="PF01266">
    <property type="entry name" value="DAO"/>
    <property type="match status" value="1"/>
</dbReference>
<accession>A0A0D2K2E0</accession>
<keyword evidence="3" id="KW-0408">Iron</keyword>
<dbReference type="GO" id="GO:0046872">
    <property type="term" value="F:metal ion binding"/>
    <property type="evidence" value="ECO:0007669"/>
    <property type="project" value="UniProtKB-KW"/>
</dbReference>
<dbReference type="InterPro" id="IPR036188">
    <property type="entry name" value="FAD/NAD-bd_sf"/>
</dbReference>
<dbReference type="SUPFAM" id="SSF51905">
    <property type="entry name" value="FAD/NAD(P)-binding domain"/>
    <property type="match status" value="1"/>
</dbReference>
<dbReference type="SUPFAM" id="SSF50022">
    <property type="entry name" value="ISP domain"/>
    <property type="match status" value="1"/>
</dbReference>
<evidence type="ECO:0000256" key="5">
    <source>
        <dbReference type="SAM" id="MobiDB-lite"/>
    </source>
</evidence>
<dbReference type="GO" id="GO:0051537">
    <property type="term" value="F:2 iron, 2 sulfur cluster binding"/>
    <property type="evidence" value="ECO:0007669"/>
    <property type="project" value="UniProtKB-KW"/>
</dbReference>
<dbReference type="PROSITE" id="PS51296">
    <property type="entry name" value="RIESKE"/>
    <property type="match status" value="1"/>
</dbReference>
<dbReference type="Proteomes" id="UP000054498">
    <property type="component" value="Unassembled WGS sequence"/>
</dbReference>
<dbReference type="STRING" id="145388.A0A0D2K2E0"/>
<keyword evidence="8" id="KW-1185">Reference proteome</keyword>
<keyword evidence="4" id="KW-0411">Iron-sulfur</keyword>
<evidence type="ECO:0000256" key="2">
    <source>
        <dbReference type="ARBA" id="ARBA00022723"/>
    </source>
</evidence>
<dbReference type="OrthoDB" id="429143at2759"/>
<keyword evidence="1" id="KW-0001">2Fe-2S</keyword>
<dbReference type="RefSeq" id="XP_013903727.1">
    <property type="nucleotide sequence ID" value="XM_014048273.1"/>
</dbReference>